<evidence type="ECO:0000256" key="1">
    <source>
        <dbReference type="SAM" id="SignalP"/>
    </source>
</evidence>
<evidence type="ECO:0000313" key="2">
    <source>
        <dbReference type="EMBL" id="KAF4456873.1"/>
    </source>
</evidence>
<keyword evidence="3" id="KW-1185">Reference proteome</keyword>
<accession>A0A8H4P4F7</accession>
<reference evidence="2" key="1">
    <citation type="submission" date="2020-01" db="EMBL/GenBank/DDBJ databases">
        <title>Identification and distribution of gene clusters putatively required for synthesis of sphingolipid metabolism inhibitors in phylogenetically diverse species of the filamentous fungus Fusarium.</title>
        <authorList>
            <person name="Kim H.-S."/>
            <person name="Busman M."/>
            <person name="Brown D.W."/>
            <person name="Divon H."/>
            <person name="Uhlig S."/>
            <person name="Proctor R.H."/>
        </authorList>
    </citation>
    <scope>NUCLEOTIDE SEQUENCE</scope>
    <source>
        <strain evidence="2">NRRL 53441</strain>
    </source>
</reference>
<dbReference type="EMBL" id="JAADJG010000044">
    <property type="protein sequence ID" value="KAF4456873.1"/>
    <property type="molecule type" value="Genomic_DNA"/>
</dbReference>
<feature type="chain" id="PRO_5034316765" evidence="1">
    <location>
        <begin position="20"/>
        <end position="125"/>
    </location>
</feature>
<feature type="signal peptide" evidence="1">
    <location>
        <begin position="1"/>
        <end position="19"/>
    </location>
</feature>
<sequence length="125" mass="13225">MHFPTILAGLATFASAVVAAPKQVPEVGVAAMTYNAADKSTVPMNVPLGVLTTQKTKLTEFEIARVYSNVKGVNAPKAEDVTCQIYKDKYGTIPVSKDITVKGGGVLGKKPVDLGYVLCRVNAKK</sequence>
<comment type="caution">
    <text evidence="2">The sequence shown here is derived from an EMBL/GenBank/DDBJ whole genome shotgun (WGS) entry which is preliminary data.</text>
</comment>
<gene>
    <name evidence="2" type="ORF">F53441_1084</name>
</gene>
<protein>
    <submittedName>
        <fullName evidence="2">Uncharacterized protein</fullName>
    </submittedName>
</protein>
<proteinExistence type="predicted"/>
<dbReference type="Proteomes" id="UP000605986">
    <property type="component" value="Unassembled WGS sequence"/>
</dbReference>
<evidence type="ECO:0000313" key="3">
    <source>
        <dbReference type="Proteomes" id="UP000605986"/>
    </source>
</evidence>
<dbReference type="AlphaFoldDB" id="A0A8H4P4F7"/>
<keyword evidence="1" id="KW-0732">Signal</keyword>
<name>A0A8H4P4F7_9HYPO</name>
<organism evidence="2 3">
    <name type="scientific">Fusarium austroafricanum</name>
    <dbReference type="NCBI Taxonomy" id="2364996"/>
    <lineage>
        <taxon>Eukaryota</taxon>
        <taxon>Fungi</taxon>
        <taxon>Dikarya</taxon>
        <taxon>Ascomycota</taxon>
        <taxon>Pezizomycotina</taxon>
        <taxon>Sordariomycetes</taxon>
        <taxon>Hypocreomycetidae</taxon>
        <taxon>Hypocreales</taxon>
        <taxon>Nectriaceae</taxon>
        <taxon>Fusarium</taxon>
        <taxon>Fusarium concolor species complex</taxon>
    </lineage>
</organism>
<dbReference type="OrthoDB" id="4978187at2759"/>